<organism evidence="1 2">
    <name type="scientific">Candidatus Allofournierella pullistercoris</name>
    <dbReference type="NCBI Taxonomy" id="2838597"/>
    <lineage>
        <taxon>Bacteria</taxon>
        <taxon>Bacillati</taxon>
        <taxon>Bacillota</taxon>
        <taxon>Clostridia</taxon>
        <taxon>Eubacteriales</taxon>
        <taxon>Oscillospiraceae</taxon>
        <taxon>Allofournierella</taxon>
    </lineage>
</organism>
<sequence length="1060" mass="116046">MKHRSGFTLIELVAVLVLSSVVAVTVVPMLPMAQRQTYDTQTATAANQAGDSIYTYITNLLNEADRIYLGTATDRPEGSDWHSLSVDSTGLLALDNTPVYDAAYQDNCVLTLTASIQGRSNMTLGITLTQTIGENKVLYNRESVFQPAKINGVLTSSLEGNTTVAAASSTQPRVIYFTYSTAIPTPAPTLPPEQSTPVATPAPANQLLVNMPSSLSLDLSTSPTGALTPSVQLPDNPRMETLFYEWSIVNTSAPLYHEYTDTHLKVTGTSWDSQHNMTALQLQALSATQDSIIIQLTVSVSDQNNHFYQQTVQCAVTISGTTTPQKPNSDGLGIYLTNNWGAWEGTSNLVNTTYFHNIKDNALGLSAVLTSNLKEPINGTWSVSRVILPNGTETQDTSMLTGDGVSKLNNKHWGSFQINSTQEAIVEFRFDGAGHASWENGETITRPNELRSGTITIVFYRSDDSSILDFDLHLEYPDSDQSYKHMDVTFGSVPDGVSFAKAVYSIQVIAQGDAQQVIKDKLGEAPTVTLSTYKGAYQFDLTNVDQWFCKQRDYMPYAIKKPSEQRLVFNPEKNLFEAVFPLYFINETPGGKANAQDFNICGWIWQDTDSGRNIWLHPSMTDIARYATIRVGSASPFVYTGTVPNGNPIQQGQQVLLYYGEPIVFSAYNASNTRYVRGDWTLRILQSWDYNKTITATGEGHLDVTNRYLPTGIHNVIYKPNDWEQPEYTSYNWENGLSFTARVVYRPILFAGEQSQVQTVNNQLVSSASPNYANGYVFVDITKPQKIQGYAHPMANVWDNPVIQGTWTLDSATAVDGTNTTSFLGQDTLSVLQSSGPAATLPLSATGEGVVTVTYTSAAIKADGGALDWNQTNTLKDGAAKLTIIFYDGSNGHENSQMVQMNTLVKADAQSDFTDSLTLKSSSAVKGEYAARARIQLTIPSRNITIRQTISDALRWAGQTISPTTGFTSSLHLSNELLTATPLNGHGLTQDLDGTWYADYDLRWNNLAGDLTAVLTAGYCYQADSYKDGDSNYFHLFGYPPVGSSATIKVTVPPAPFVHQ</sequence>
<dbReference type="InterPro" id="IPR012902">
    <property type="entry name" value="N_methyl_site"/>
</dbReference>
<dbReference type="EMBL" id="JAHLFP010000011">
    <property type="protein sequence ID" value="MBU3805622.1"/>
    <property type="molecule type" value="Genomic_DNA"/>
</dbReference>
<dbReference type="AlphaFoldDB" id="A0A948T1E9"/>
<reference evidence="1" key="1">
    <citation type="journal article" date="2021" name="PeerJ">
        <title>Extensive microbial diversity within the chicken gut microbiome revealed by metagenomics and culture.</title>
        <authorList>
            <person name="Gilroy R."/>
            <person name="Ravi A."/>
            <person name="Getino M."/>
            <person name="Pursley I."/>
            <person name="Horton D.L."/>
            <person name="Alikhan N.F."/>
            <person name="Baker D."/>
            <person name="Gharbi K."/>
            <person name="Hall N."/>
            <person name="Watson M."/>
            <person name="Adriaenssens E.M."/>
            <person name="Foster-Nyarko E."/>
            <person name="Jarju S."/>
            <person name="Secka A."/>
            <person name="Antonio M."/>
            <person name="Oren A."/>
            <person name="Chaudhuri R.R."/>
            <person name="La Ragione R."/>
            <person name="Hildebrand F."/>
            <person name="Pallen M.J."/>
        </authorList>
    </citation>
    <scope>NUCLEOTIDE SEQUENCE</scope>
    <source>
        <strain evidence="1">B5_2728</strain>
    </source>
</reference>
<evidence type="ECO:0000313" key="1">
    <source>
        <dbReference type="EMBL" id="MBU3805622.1"/>
    </source>
</evidence>
<evidence type="ECO:0000313" key="2">
    <source>
        <dbReference type="Proteomes" id="UP000713596"/>
    </source>
</evidence>
<protein>
    <submittedName>
        <fullName evidence="1">Prepilin-type N-terminal cleavage/methylation domain-containing protein</fullName>
    </submittedName>
</protein>
<proteinExistence type="predicted"/>
<dbReference type="Gene3D" id="3.30.700.10">
    <property type="entry name" value="Glycoprotein, Type 4 Pilin"/>
    <property type="match status" value="1"/>
</dbReference>
<dbReference type="InterPro" id="IPR045584">
    <property type="entry name" value="Pilin-like"/>
</dbReference>
<dbReference type="Pfam" id="PF07963">
    <property type="entry name" value="N_methyl"/>
    <property type="match status" value="1"/>
</dbReference>
<reference evidence="1" key="2">
    <citation type="submission" date="2021-04" db="EMBL/GenBank/DDBJ databases">
        <authorList>
            <person name="Gilroy R."/>
        </authorList>
    </citation>
    <scope>NUCLEOTIDE SEQUENCE</scope>
    <source>
        <strain evidence="1">B5_2728</strain>
    </source>
</reference>
<comment type="caution">
    <text evidence="1">The sequence shown here is derived from an EMBL/GenBank/DDBJ whole genome shotgun (WGS) entry which is preliminary data.</text>
</comment>
<accession>A0A948T1E9</accession>
<dbReference type="NCBIfam" id="TIGR02532">
    <property type="entry name" value="IV_pilin_GFxxxE"/>
    <property type="match status" value="1"/>
</dbReference>
<dbReference type="PROSITE" id="PS00409">
    <property type="entry name" value="PROKAR_NTER_METHYL"/>
    <property type="match status" value="1"/>
</dbReference>
<name>A0A948T1E9_9FIRM</name>
<dbReference type="SUPFAM" id="SSF54523">
    <property type="entry name" value="Pili subunits"/>
    <property type="match status" value="1"/>
</dbReference>
<dbReference type="Proteomes" id="UP000713596">
    <property type="component" value="Unassembled WGS sequence"/>
</dbReference>
<gene>
    <name evidence="1" type="ORF">H9882_01770</name>
</gene>